<feature type="region of interest" description="Disordered" evidence="13">
    <location>
        <begin position="201"/>
        <end position="229"/>
    </location>
</feature>
<dbReference type="PROSITE" id="PS01032">
    <property type="entry name" value="PPM_1"/>
    <property type="match status" value="1"/>
</dbReference>
<dbReference type="InterPro" id="IPR036457">
    <property type="entry name" value="PPM-type-like_dom_sf"/>
</dbReference>
<dbReference type="EC" id="3.1.3.16" evidence="4"/>
<feature type="region of interest" description="Disordered" evidence="13">
    <location>
        <begin position="496"/>
        <end position="519"/>
    </location>
</feature>
<evidence type="ECO:0000259" key="14">
    <source>
        <dbReference type="PROSITE" id="PS51746"/>
    </source>
</evidence>
<evidence type="ECO:0000256" key="11">
    <source>
        <dbReference type="ARBA" id="ARBA00048336"/>
    </source>
</evidence>
<dbReference type="GO" id="GO:0046872">
    <property type="term" value="F:metal ion binding"/>
    <property type="evidence" value="ECO:0007669"/>
    <property type="project" value="UniProtKB-KW"/>
</dbReference>
<dbReference type="Proteomes" id="UP000604825">
    <property type="component" value="Unassembled WGS sequence"/>
</dbReference>
<protein>
    <recommendedName>
        <fullName evidence="4">protein-serine/threonine phosphatase</fullName>
        <ecNumber evidence="4">3.1.3.16</ecNumber>
    </recommendedName>
</protein>
<organism evidence="15 16">
    <name type="scientific">Miscanthus lutarioriparius</name>
    <dbReference type="NCBI Taxonomy" id="422564"/>
    <lineage>
        <taxon>Eukaryota</taxon>
        <taxon>Viridiplantae</taxon>
        <taxon>Streptophyta</taxon>
        <taxon>Embryophyta</taxon>
        <taxon>Tracheophyta</taxon>
        <taxon>Spermatophyta</taxon>
        <taxon>Magnoliopsida</taxon>
        <taxon>Liliopsida</taxon>
        <taxon>Poales</taxon>
        <taxon>Poaceae</taxon>
        <taxon>PACMAD clade</taxon>
        <taxon>Panicoideae</taxon>
        <taxon>Andropogonodae</taxon>
        <taxon>Andropogoneae</taxon>
        <taxon>Saccharinae</taxon>
        <taxon>Miscanthus</taxon>
    </lineage>
</organism>
<feature type="domain" description="PPM-type phosphatase" evidence="14">
    <location>
        <begin position="249"/>
        <end position="495"/>
    </location>
</feature>
<evidence type="ECO:0000256" key="3">
    <source>
        <dbReference type="ARBA" id="ARBA00006702"/>
    </source>
</evidence>
<evidence type="ECO:0000256" key="9">
    <source>
        <dbReference type="ARBA" id="ARBA00023211"/>
    </source>
</evidence>
<feature type="compositionally biased region" description="Acidic residues" evidence="13">
    <location>
        <begin position="89"/>
        <end position="114"/>
    </location>
</feature>
<evidence type="ECO:0000256" key="7">
    <source>
        <dbReference type="ARBA" id="ARBA00022842"/>
    </source>
</evidence>
<reference evidence="15" key="1">
    <citation type="submission" date="2020-10" db="EMBL/GenBank/DDBJ databases">
        <authorList>
            <person name="Han B."/>
            <person name="Lu T."/>
            <person name="Zhao Q."/>
            <person name="Huang X."/>
            <person name="Zhao Y."/>
        </authorList>
    </citation>
    <scope>NUCLEOTIDE SEQUENCE</scope>
</reference>
<evidence type="ECO:0000256" key="12">
    <source>
        <dbReference type="RuleBase" id="RU003465"/>
    </source>
</evidence>
<keyword evidence="6 12" id="KW-0378">Hydrolase</keyword>
<evidence type="ECO:0000256" key="13">
    <source>
        <dbReference type="SAM" id="MobiDB-lite"/>
    </source>
</evidence>
<dbReference type="PROSITE" id="PS51746">
    <property type="entry name" value="PPM_2"/>
    <property type="match status" value="1"/>
</dbReference>
<evidence type="ECO:0000256" key="1">
    <source>
        <dbReference type="ARBA" id="ARBA00001936"/>
    </source>
</evidence>
<evidence type="ECO:0000256" key="8">
    <source>
        <dbReference type="ARBA" id="ARBA00022912"/>
    </source>
</evidence>
<feature type="compositionally biased region" description="Low complexity" evidence="13">
    <location>
        <begin position="15"/>
        <end position="35"/>
    </location>
</feature>
<accession>A0A811RU19</accession>
<evidence type="ECO:0000256" key="5">
    <source>
        <dbReference type="ARBA" id="ARBA00022723"/>
    </source>
</evidence>
<dbReference type="InterPro" id="IPR001932">
    <property type="entry name" value="PPM-type_phosphatase-like_dom"/>
</dbReference>
<dbReference type="Pfam" id="PF00481">
    <property type="entry name" value="PP2C"/>
    <property type="match status" value="1"/>
</dbReference>
<evidence type="ECO:0000256" key="6">
    <source>
        <dbReference type="ARBA" id="ARBA00022801"/>
    </source>
</evidence>
<proteinExistence type="inferred from homology"/>
<evidence type="ECO:0000313" key="16">
    <source>
        <dbReference type="Proteomes" id="UP000604825"/>
    </source>
</evidence>
<dbReference type="InterPro" id="IPR015655">
    <property type="entry name" value="PP2C"/>
</dbReference>
<evidence type="ECO:0000256" key="10">
    <source>
        <dbReference type="ARBA" id="ARBA00047761"/>
    </source>
</evidence>
<gene>
    <name evidence="15" type="ORF">NCGR_LOCUS56769</name>
</gene>
<dbReference type="SMART" id="SM00332">
    <property type="entry name" value="PP2Cc"/>
    <property type="match status" value="1"/>
</dbReference>
<dbReference type="InterPro" id="IPR000222">
    <property type="entry name" value="PP2C_BS"/>
</dbReference>
<comment type="similarity">
    <text evidence="3 12">Belongs to the PP2C family.</text>
</comment>
<sequence>MVCDGAVKDQDQDQETAAASTASAASVVAASEASPAPVVVVVSARPSARPPPHDKRLGVRHPLKHRRFRAGGKMMVEPGGVPPAHAVLEGEEEEEEEEEGASEVEEEELVDAEAEQASSTGTGMQGAEVEVSSAPAAGVQEMEVEGGEMEVSPEPAVAVGGTESEAQQDEEDEVSSIAVAREETKQEAAPTAAAYAVLAVEAPREADRDGERAEKEKRDKERERQKERERVDEVGYMCGGWKSVDGTLNCGYSSFRGRRASMEDFYDIKSSKIDDKQINLFGIFDGHGGSRAAEYLKEHLFENLMKHPEFMTNTKLAISETYRKTDSEFLDAERNTHRDDGSTASTAVMVGDHLYVANVGDSRAVISKAGKAIALSEDHKPNRSDERKRIESAGGIVMWAGTWRVGGVLAMSRAFGNRLLKQFVIADPEIQEQEINDELEFLIIASDGLWDVVPNEDAVTLVKMEEEPEAAAQKLTETAFSRGSGDNITCIVVKFQHDKPGSSGGGGGDSPSSPPGDKS</sequence>
<dbReference type="FunFam" id="3.60.40.10:FF:000027">
    <property type="entry name" value="Probable protein phosphatase 2C 76"/>
    <property type="match status" value="1"/>
</dbReference>
<comment type="cofactor">
    <cofactor evidence="2">
        <name>Mg(2+)</name>
        <dbReference type="ChEBI" id="CHEBI:18420"/>
    </cofactor>
</comment>
<dbReference type="SMART" id="SM00331">
    <property type="entry name" value="PP2C_SIG"/>
    <property type="match status" value="1"/>
</dbReference>
<comment type="cofactor">
    <cofactor evidence="1">
        <name>Mn(2+)</name>
        <dbReference type="ChEBI" id="CHEBI:29035"/>
    </cofactor>
</comment>
<dbReference type="PANTHER" id="PTHR47992">
    <property type="entry name" value="PROTEIN PHOSPHATASE"/>
    <property type="match status" value="1"/>
</dbReference>
<dbReference type="GO" id="GO:0004722">
    <property type="term" value="F:protein serine/threonine phosphatase activity"/>
    <property type="evidence" value="ECO:0007669"/>
    <property type="project" value="UniProtKB-EC"/>
</dbReference>
<evidence type="ECO:0000256" key="4">
    <source>
        <dbReference type="ARBA" id="ARBA00013081"/>
    </source>
</evidence>
<feature type="region of interest" description="Disordered" evidence="13">
    <location>
        <begin position="73"/>
        <end position="171"/>
    </location>
</feature>
<feature type="region of interest" description="Disordered" evidence="13">
    <location>
        <begin position="1"/>
        <end position="35"/>
    </location>
</feature>
<keyword evidence="5" id="KW-0479">Metal-binding</keyword>
<dbReference type="EMBL" id="CAJGYO010000017">
    <property type="protein sequence ID" value="CAD6332671.1"/>
    <property type="molecule type" value="Genomic_DNA"/>
</dbReference>
<dbReference type="SUPFAM" id="SSF81606">
    <property type="entry name" value="PP2C-like"/>
    <property type="match status" value="1"/>
</dbReference>
<dbReference type="CDD" id="cd00143">
    <property type="entry name" value="PP2Cc"/>
    <property type="match status" value="1"/>
</dbReference>
<feature type="compositionally biased region" description="Basic and acidic residues" evidence="13">
    <location>
        <begin position="1"/>
        <end position="11"/>
    </location>
</feature>
<keyword evidence="7" id="KW-0460">Magnesium</keyword>
<dbReference type="OrthoDB" id="10264738at2759"/>
<keyword evidence="9" id="KW-0464">Manganese</keyword>
<name>A0A811RU19_9POAL</name>
<comment type="catalytic activity">
    <reaction evidence="11">
        <text>O-phospho-L-threonyl-[protein] + H2O = L-threonyl-[protein] + phosphate</text>
        <dbReference type="Rhea" id="RHEA:47004"/>
        <dbReference type="Rhea" id="RHEA-COMP:11060"/>
        <dbReference type="Rhea" id="RHEA-COMP:11605"/>
        <dbReference type="ChEBI" id="CHEBI:15377"/>
        <dbReference type="ChEBI" id="CHEBI:30013"/>
        <dbReference type="ChEBI" id="CHEBI:43474"/>
        <dbReference type="ChEBI" id="CHEBI:61977"/>
        <dbReference type="EC" id="3.1.3.16"/>
    </reaction>
</comment>
<keyword evidence="16" id="KW-1185">Reference proteome</keyword>
<comment type="caution">
    <text evidence="15">The sequence shown here is derived from an EMBL/GenBank/DDBJ whole genome shotgun (WGS) entry which is preliminary data.</text>
</comment>
<evidence type="ECO:0000313" key="15">
    <source>
        <dbReference type="EMBL" id="CAD6332671.1"/>
    </source>
</evidence>
<keyword evidence="8 12" id="KW-0904">Protein phosphatase</keyword>
<dbReference type="AlphaFoldDB" id="A0A811RU19"/>
<dbReference type="Gene3D" id="3.60.40.10">
    <property type="entry name" value="PPM-type phosphatase domain"/>
    <property type="match status" value="1"/>
</dbReference>
<comment type="catalytic activity">
    <reaction evidence="10">
        <text>O-phospho-L-seryl-[protein] + H2O = L-seryl-[protein] + phosphate</text>
        <dbReference type="Rhea" id="RHEA:20629"/>
        <dbReference type="Rhea" id="RHEA-COMP:9863"/>
        <dbReference type="Rhea" id="RHEA-COMP:11604"/>
        <dbReference type="ChEBI" id="CHEBI:15377"/>
        <dbReference type="ChEBI" id="CHEBI:29999"/>
        <dbReference type="ChEBI" id="CHEBI:43474"/>
        <dbReference type="ChEBI" id="CHEBI:83421"/>
        <dbReference type="EC" id="3.1.3.16"/>
    </reaction>
</comment>
<evidence type="ECO:0000256" key="2">
    <source>
        <dbReference type="ARBA" id="ARBA00001946"/>
    </source>
</evidence>
<feature type="compositionally biased region" description="Basic and acidic residues" evidence="13">
    <location>
        <begin position="202"/>
        <end position="229"/>
    </location>
</feature>